<proteinExistence type="inferred from homology"/>
<comment type="cofactor">
    <cofactor evidence="1">
        <name>Mg(2+)</name>
        <dbReference type="ChEBI" id="CHEBI:18420"/>
    </cofactor>
</comment>
<comment type="similarity">
    <text evidence="1">Belongs to the helicase family.</text>
</comment>
<dbReference type="InterPro" id="IPR027417">
    <property type="entry name" value="P-loop_NTPase"/>
</dbReference>
<keyword evidence="1" id="KW-0227">DNA damage</keyword>
<keyword evidence="4" id="KW-1185">Reference proteome</keyword>
<keyword evidence="1" id="KW-0378">Hydrolase</keyword>
<feature type="domain" description="DNA helicase Pif1-like DEAD-box helicase" evidence="2">
    <location>
        <begin position="132"/>
        <end position="241"/>
    </location>
</feature>
<comment type="catalytic activity">
    <reaction evidence="1">
        <text>ATP + H2O = ADP + phosphate + H(+)</text>
        <dbReference type="Rhea" id="RHEA:13065"/>
        <dbReference type="ChEBI" id="CHEBI:15377"/>
        <dbReference type="ChEBI" id="CHEBI:15378"/>
        <dbReference type="ChEBI" id="CHEBI:30616"/>
        <dbReference type="ChEBI" id="CHEBI:43474"/>
        <dbReference type="ChEBI" id="CHEBI:456216"/>
        <dbReference type="EC" id="5.6.2.3"/>
    </reaction>
</comment>
<accession>A0ABQ5EJ37</accession>
<dbReference type="Proteomes" id="UP001151760">
    <property type="component" value="Unassembled WGS sequence"/>
</dbReference>
<feature type="domain" description="DNA helicase Pif1-like DEAD-box helicase" evidence="2">
    <location>
        <begin position="242"/>
        <end position="284"/>
    </location>
</feature>
<keyword evidence="1" id="KW-0547">Nucleotide-binding</keyword>
<evidence type="ECO:0000259" key="2">
    <source>
        <dbReference type="Pfam" id="PF05970"/>
    </source>
</evidence>
<keyword evidence="1" id="KW-0234">DNA repair</keyword>
<reference evidence="3" key="1">
    <citation type="journal article" date="2022" name="Int. J. Mol. Sci.">
        <title>Draft Genome of Tanacetum Coccineum: Genomic Comparison of Closely Related Tanacetum-Family Plants.</title>
        <authorList>
            <person name="Yamashiro T."/>
            <person name="Shiraishi A."/>
            <person name="Nakayama K."/>
            <person name="Satake H."/>
        </authorList>
    </citation>
    <scope>NUCLEOTIDE SEQUENCE</scope>
</reference>
<name>A0ABQ5EJ37_9ASTR</name>
<dbReference type="PANTHER" id="PTHR10492:SF74">
    <property type="entry name" value="ATP-DEPENDENT DNA HELICASE"/>
    <property type="match status" value="1"/>
</dbReference>
<sequence length="477" mass="53716">MEWDDLKKVDDVLYLTYRDACYARGLLQDDKEYIDGIFEASLWGMGDYLRSIFVMLIMTNSMSWLEIVWEKTRMKLAEDVLNVERIKQDLELSDIQRKNICLSYIECMICSNNRSLKDIQNMPYPDQEYGSLTTEQKGIYFTVMDAVENNKGGMFFVYGYGGTGKTYLYKTMSVVLRSKGDIVLNVASSGIAALLLEGGRTAHSRFAIPINVVDDSMCHIVADSDLADLIRKANLIIWDEALQILPVITNGDRQDVVNATINSSYLWGKCIVLRLTVNMQLGNGKVGGANDGESTIVFPDNMLIPETDDDVGAIIDDTYPNFLQNLWNPSFFQEKAILLHPEIFKMSGLCNGTRLQVLRLGINILEAQIISGGSVGTICAIPRMIISPTDTKMPFKLNRRQFPIQVCFAMTINKSQGQTLSQVGLFLRRPVFLHVQLYVVVSRVKSKKGLKVLCSDKDENYSNSTSNVVYKEVLVRI</sequence>
<dbReference type="EMBL" id="BQNB010016364">
    <property type="protein sequence ID" value="GJT50946.1"/>
    <property type="molecule type" value="Genomic_DNA"/>
</dbReference>
<dbReference type="Gene3D" id="3.40.50.300">
    <property type="entry name" value="P-loop containing nucleotide triphosphate hydrolases"/>
    <property type="match status" value="1"/>
</dbReference>
<gene>
    <name evidence="3" type="ORF">Tco_0977103</name>
</gene>
<comment type="caution">
    <text evidence="3">The sequence shown here is derived from an EMBL/GenBank/DDBJ whole genome shotgun (WGS) entry which is preliminary data.</text>
</comment>
<dbReference type="SUPFAM" id="SSF52540">
    <property type="entry name" value="P-loop containing nucleoside triphosphate hydrolases"/>
    <property type="match status" value="2"/>
</dbReference>
<dbReference type="InterPro" id="IPR010285">
    <property type="entry name" value="DNA_helicase_pif1-like_DEAD"/>
</dbReference>
<evidence type="ECO:0000313" key="4">
    <source>
        <dbReference type="Proteomes" id="UP001151760"/>
    </source>
</evidence>
<dbReference type="Pfam" id="PF05970">
    <property type="entry name" value="PIF1"/>
    <property type="match status" value="2"/>
</dbReference>
<keyword evidence="1" id="KW-0233">DNA recombination</keyword>
<evidence type="ECO:0000313" key="3">
    <source>
        <dbReference type="EMBL" id="GJT50946.1"/>
    </source>
</evidence>
<protein>
    <recommendedName>
        <fullName evidence="1">ATP-dependent DNA helicase</fullName>
        <ecNumber evidence="1">5.6.2.3</ecNumber>
    </recommendedName>
</protein>
<keyword evidence="1" id="KW-0347">Helicase</keyword>
<keyword evidence="1" id="KW-0067">ATP-binding</keyword>
<dbReference type="EC" id="5.6.2.3" evidence="1"/>
<organism evidence="3 4">
    <name type="scientific">Tanacetum coccineum</name>
    <dbReference type="NCBI Taxonomy" id="301880"/>
    <lineage>
        <taxon>Eukaryota</taxon>
        <taxon>Viridiplantae</taxon>
        <taxon>Streptophyta</taxon>
        <taxon>Embryophyta</taxon>
        <taxon>Tracheophyta</taxon>
        <taxon>Spermatophyta</taxon>
        <taxon>Magnoliopsida</taxon>
        <taxon>eudicotyledons</taxon>
        <taxon>Gunneridae</taxon>
        <taxon>Pentapetalae</taxon>
        <taxon>asterids</taxon>
        <taxon>campanulids</taxon>
        <taxon>Asterales</taxon>
        <taxon>Asteraceae</taxon>
        <taxon>Asteroideae</taxon>
        <taxon>Anthemideae</taxon>
        <taxon>Anthemidinae</taxon>
        <taxon>Tanacetum</taxon>
    </lineage>
</organism>
<dbReference type="PANTHER" id="PTHR10492">
    <property type="match status" value="1"/>
</dbReference>
<evidence type="ECO:0000256" key="1">
    <source>
        <dbReference type="RuleBase" id="RU363044"/>
    </source>
</evidence>
<reference evidence="3" key="2">
    <citation type="submission" date="2022-01" db="EMBL/GenBank/DDBJ databases">
        <authorList>
            <person name="Yamashiro T."/>
            <person name="Shiraishi A."/>
            <person name="Satake H."/>
            <person name="Nakayama K."/>
        </authorList>
    </citation>
    <scope>NUCLEOTIDE SEQUENCE</scope>
</reference>